<dbReference type="Proteomes" id="UP001153148">
    <property type="component" value="Unassembled WGS sequence"/>
</dbReference>
<keyword evidence="4" id="KW-1185">Reference proteome</keyword>
<dbReference type="InterPro" id="IPR001254">
    <property type="entry name" value="Trypsin_dom"/>
</dbReference>
<reference evidence="3" key="1">
    <citation type="submission" date="2021-03" db="EMBL/GenBank/DDBJ databases">
        <authorList>
            <person name="Tran Van P."/>
        </authorList>
    </citation>
    <scope>NUCLEOTIDE SEQUENCE</scope>
</reference>
<feature type="compositionally biased region" description="Basic and acidic residues" evidence="1">
    <location>
        <begin position="124"/>
        <end position="140"/>
    </location>
</feature>
<feature type="domain" description="Peptidase S1" evidence="2">
    <location>
        <begin position="19"/>
        <end position="83"/>
    </location>
</feature>
<dbReference type="InterPro" id="IPR043504">
    <property type="entry name" value="Peptidase_S1_PA_chymotrypsin"/>
</dbReference>
<dbReference type="EMBL" id="CAJPIN010007899">
    <property type="protein sequence ID" value="CAG2058746.1"/>
    <property type="molecule type" value="Genomic_DNA"/>
</dbReference>
<evidence type="ECO:0000313" key="4">
    <source>
        <dbReference type="Proteomes" id="UP001153148"/>
    </source>
</evidence>
<evidence type="ECO:0000259" key="2">
    <source>
        <dbReference type="Pfam" id="PF00089"/>
    </source>
</evidence>
<evidence type="ECO:0000256" key="1">
    <source>
        <dbReference type="SAM" id="MobiDB-lite"/>
    </source>
</evidence>
<dbReference type="Gene3D" id="2.40.10.10">
    <property type="entry name" value="Trypsin-like serine proteases"/>
    <property type="match status" value="1"/>
</dbReference>
<organism evidence="3 4">
    <name type="scientific">Timema podura</name>
    <name type="common">Walking stick</name>
    <dbReference type="NCBI Taxonomy" id="61482"/>
    <lineage>
        <taxon>Eukaryota</taxon>
        <taxon>Metazoa</taxon>
        <taxon>Ecdysozoa</taxon>
        <taxon>Arthropoda</taxon>
        <taxon>Hexapoda</taxon>
        <taxon>Insecta</taxon>
        <taxon>Pterygota</taxon>
        <taxon>Neoptera</taxon>
        <taxon>Polyneoptera</taxon>
        <taxon>Phasmatodea</taxon>
        <taxon>Timematodea</taxon>
        <taxon>Timematoidea</taxon>
        <taxon>Timematidae</taxon>
        <taxon>Timema</taxon>
    </lineage>
</organism>
<dbReference type="SUPFAM" id="SSF50494">
    <property type="entry name" value="Trypsin-like serine proteases"/>
    <property type="match status" value="1"/>
</dbReference>
<dbReference type="InterPro" id="IPR009003">
    <property type="entry name" value="Peptidase_S1_PA"/>
</dbReference>
<dbReference type="Pfam" id="PF00089">
    <property type="entry name" value="Trypsin"/>
    <property type="match status" value="1"/>
</dbReference>
<comment type="caution">
    <text evidence="3">The sequence shown here is derived from an EMBL/GenBank/DDBJ whole genome shotgun (WGS) entry which is preliminary data.</text>
</comment>
<evidence type="ECO:0000313" key="3">
    <source>
        <dbReference type="EMBL" id="CAG2058746.1"/>
    </source>
</evidence>
<sequence>MAGDIILKVGKTYFNEQGVRHIVRNVIDHSGYNFPLPNNDISLLKVDQEFWFNRRVQPIAIYPRLNVPDGSIVTMAVWGRTDSYVELRSSEEPPPPPKGLSNYTVHRLSGLSQCKSAAMSHRMITGEKRARPTERPCRAA</sequence>
<accession>A0ABN7NSD4</accession>
<feature type="region of interest" description="Disordered" evidence="1">
    <location>
        <begin position="121"/>
        <end position="140"/>
    </location>
</feature>
<proteinExistence type="predicted"/>
<name>A0ABN7NSD4_TIMPD</name>
<protein>
    <recommendedName>
        <fullName evidence="2">Peptidase S1 domain-containing protein</fullName>
    </recommendedName>
</protein>
<gene>
    <name evidence="3" type="ORF">TPAB3V08_LOCUS5715</name>
</gene>